<dbReference type="AlphaFoldDB" id="A0A9X0DBG2"/>
<feature type="chain" id="PRO_5040976604" evidence="1">
    <location>
        <begin position="23"/>
        <end position="93"/>
    </location>
</feature>
<reference evidence="2" key="1">
    <citation type="submission" date="2023-01" db="EMBL/GenBank/DDBJ databases">
        <title>Genome assembly of the deep-sea coral Lophelia pertusa.</title>
        <authorList>
            <person name="Herrera S."/>
            <person name="Cordes E."/>
        </authorList>
    </citation>
    <scope>NUCLEOTIDE SEQUENCE</scope>
    <source>
        <strain evidence="2">USNM1676648</strain>
        <tissue evidence="2">Polyp</tissue>
    </source>
</reference>
<dbReference type="Proteomes" id="UP001163046">
    <property type="component" value="Unassembled WGS sequence"/>
</dbReference>
<organism evidence="2 3">
    <name type="scientific">Desmophyllum pertusum</name>
    <dbReference type="NCBI Taxonomy" id="174260"/>
    <lineage>
        <taxon>Eukaryota</taxon>
        <taxon>Metazoa</taxon>
        <taxon>Cnidaria</taxon>
        <taxon>Anthozoa</taxon>
        <taxon>Hexacorallia</taxon>
        <taxon>Scleractinia</taxon>
        <taxon>Caryophylliina</taxon>
        <taxon>Caryophylliidae</taxon>
        <taxon>Desmophyllum</taxon>
    </lineage>
</organism>
<sequence length="93" mass="10573">MDSSKFVLIYLIAVAGFHLCSARASCNDGWGSVFGCPHKNDAKRTKTNNFARAEDRGISTEEQQESKAMDDEFYFKRTPTNYGYKDMKKDLFA</sequence>
<dbReference type="EMBL" id="MU825398">
    <property type="protein sequence ID" value="KAJ7393521.1"/>
    <property type="molecule type" value="Genomic_DNA"/>
</dbReference>
<proteinExistence type="predicted"/>
<comment type="caution">
    <text evidence="2">The sequence shown here is derived from an EMBL/GenBank/DDBJ whole genome shotgun (WGS) entry which is preliminary data.</text>
</comment>
<accession>A0A9X0DBG2</accession>
<name>A0A9X0DBG2_9CNID</name>
<protein>
    <submittedName>
        <fullName evidence="2">Uncharacterized protein</fullName>
    </submittedName>
</protein>
<feature type="signal peptide" evidence="1">
    <location>
        <begin position="1"/>
        <end position="22"/>
    </location>
</feature>
<evidence type="ECO:0000313" key="2">
    <source>
        <dbReference type="EMBL" id="KAJ7393521.1"/>
    </source>
</evidence>
<gene>
    <name evidence="2" type="ORF">OS493_006505</name>
</gene>
<evidence type="ECO:0000313" key="3">
    <source>
        <dbReference type="Proteomes" id="UP001163046"/>
    </source>
</evidence>
<keyword evidence="1" id="KW-0732">Signal</keyword>
<keyword evidence="3" id="KW-1185">Reference proteome</keyword>
<evidence type="ECO:0000256" key="1">
    <source>
        <dbReference type="SAM" id="SignalP"/>
    </source>
</evidence>